<name>A0A179ILD8_CORDF</name>
<dbReference type="AlphaFoldDB" id="A0A179ILD8"/>
<dbReference type="InterPro" id="IPR022198">
    <property type="entry name" value="DUF3723"/>
</dbReference>
<keyword evidence="2" id="KW-1185">Reference proteome</keyword>
<gene>
    <name evidence="1" type="ORF">LLEC1_06519</name>
</gene>
<dbReference type="Pfam" id="PF12520">
    <property type="entry name" value="DUF3723"/>
    <property type="match status" value="1"/>
</dbReference>
<evidence type="ECO:0000313" key="1">
    <source>
        <dbReference type="EMBL" id="OAR03486.1"/>
    </source>
</evidence>
<reference evidence="1 2" key="1">
    <citation type="submission" date="2016-03" db="EMBL/GenBank/DDBJ databases">
        <title>Fine-scale spatial genetic structure of a fungal parasite of coffee scale insects.</title>
        <authorList>
            <person name="Jackson D."/>
            <person name="Zemenick K.A."/>
            <person name="Malloure B."/>
            <person name="Quandt C.A."/>
            <person name="James T.Y."/>
        </authorList>
    </citation>
    <scope>NUCLEOTIDE SEQUENCE [LARGE SCALE GENOMIC DNA]</scope>
    <source>
        <strain evidence="1 2">UM487</strain>
    </source>
</reference>
<dbReference type="Proteomes" id="UP000243081">
    <property type="component" value="Unassembled WGS sequence"/>
</dbReference>
<proteinExistence type="predicted"/>
<evidence type="ECO:0000313" key="2">
    <source>
        <dbReference type="Proteomes" id="UP000243081"/>
    </source>
</evidence>
<sequence>MRMRVDALYRLRGAPSDLPRLPEQTVLTLLTGNYGFTRYLAIAETRHADKMVVFRFTCLAQTLGFSTYKITALVQRSPDHAITYRLLTTA</sequence>
<accession>A0A179ILD8</accession>
<protein>
    <submittedName>
        <fullName evidence="1">Uncharacterized protein</fullName>
    </submittedName>
</protein>
<organism evidence="1 2">
    <name type="scientific">Cordyceps confragosa</name>
    <name type="common">Lecanicillium lecanii</name>
    <dbReference type="NCBI Taxonomy" id="2714763"/>
    <lineage>
        <taxon>Eukaryota</taxon>
        <taxon>Fungi</taxon>
        <taxon>Dikarya</taxon>
        <taxon>Ascomycota</taxon>
        <taxon>Pezizomycotina</taxon>
        <taxon>Sordariomycetes</taxon>
        <taxon>Hypocreomycetidae</taxon>
        <taxon>Hypocreales</taxon>
        <taxon>Cordycipitaceae</taxon>
        <taxon>Akanthomyces</taxon>
    </lineage>
</organism>
<comment type="caution">
    <text evidence="1">The sequence shown here is derived from an EMBL/GenBank/DDBJ whole genome shotgun (WGS) entry which is preliminary data.</text>
</comment>
<dbReference type="EMBL" id="LUKN01000270">
    <property type="protein sequence ID" value="OAR03486.1"/>
    <property type="molecule type" value="Genomic_DNA"/>
</dbReference>